<evidence type="ECO:0000313" key="2">
    <source>
        <dbReference type="Proteomes" id="UP000789759"/>
    </source>
</evidence>
<evidence type="ECO:0000313" key="1">
    <source>
        <dbReference type="EMBL" id="CAG8834505.1"/>
    </source>
</evidence>
<dbReference type="OrthoDB" id="2422165at2759"/>
<accession>A0A9N9KIL6</accession>
<sequence length="52" mass="6219">MTVDAILYFRNHDYSPIMDNDYDFFLRIGVDGLIRKFAPKDFTDGRYDETLH</sequence>
<name>A0A9N9KIL6_9GLOM</name>
<reference evidence="1" key="1">
    <citation type="submission" date="2021-06" db="EMBL/GenBank/DDBJ databases">
        <authorList>
            <person name="Kallberg Y."/>
            <person name="Tangrot J."/>
            <person name="Rosling A."/>
        </authorList>
    </citation>
    <scope>NUCLEOTIDE SEQUENCE</scope>
    <source>
        <strain evidence="1">FL966</strain>
    </source>
</reference>
<feature type="non-terminal residue" evidence="1">
    <location>
        <position position="52"/>
    </location>
</feature>
<comment type="caution">
    <text evidence="1">The sequence shown here is derived from an EMBL/GenBank/DDBJ whole genome shotgun (WGS) entry which is preliminary data.</text>
</comment>
<keyword evidence="2" id="KW-1185">Reference proteome</keyword>
<protein>
    <submittedName>
        <fullName evidence="1">10616_t:CDS:1</fullName>
    </submittedName>
</protein>
<gene>
    <name evidence="1" type="ORF">CPELLU_LOCUS21116</name>
</gene>
<proteinExistence type="predicted"/>
<dbReference type="Proteomes" id="UP000789759">
    <property type="component" value="Unassembled WGS sequence"/>
</dbReference>
<dbReference type="AlphaFoldDB" id="A0A9N9KIL6"/>
<dbReference type="EMBL" id="CAJVQA010073634">
    <property type="protein sequence ID" value="CAG8834505.1"/>
    <property type="molecule type" value="Genomic_DNA"/>
</dbReference>
<organism evidence="1 2">
    <name type="scientific">Cetraspora pellucida</name>
    <dbReference type="NCBI Taxonomy" id="1433469"/>
    <lineage>
        <taxon>Eukaryota</taxon>
        <taxon>Fungi</taxon>
        <taxon>Fungi incertae sedis</taxon>
        <taxon>Mucoromycota</taxon>
        <taxon>Glomeromycotina</taxon>
        <taxon>Glomeromycetes</taxon>
        <taxon>Diversisporales</taxon>
        <taxon>Gigasporaceae</taxon>
        <taxon>Cetraspora</taxon>
    </lineage>
</organism>